<keyword evidence="6" id="KW-0175">Coiled coil</keyword>
<evidence type="ECO:0000256" key="7">
    <source>
        <dbReference type="SAM" id="Phobius"/>
    </source>
</evidence>
<dbReference type="Proteomes" id="UP000252107">
    <property type="component" value="Unassembled WGS sequence"/>
</dbReference>
<dbReference type="Pfam" id="PF26002">
    <property type="entry name" value="Beta-barrel_AprE"/>
    <property type="match status" value="1"/>
</dbReference>
<evidence type="ECO:0000256" key="1">
    <source>
        <dbReference type="ARBA" id="ARBA00004167"/>
    </source>
</evidence>
<gene>
    <name evidence="9" type="ORF">A6770_36645</name>
</gene>
<keyword evidence="4 7" id="KW-1133">Transmembrane helix</keyword>
<dbReference type="PANTHER" id="PTHR30386:SF26">
    <property type="entry name" value="TRANSPORT PROTEIN COMB"/>
    <property type="match status" value="1"/>
</dbReference>
<dbReference type="Gene3D" id="2.40.30.170">
    <property type="match status" value="1"/>
</dbReference>
<feature type="coiled-coil region" evidence="6">
    <location>
        <begin position="107"/>
        <end position="184"/>
    </location>
</feature>
<keyword evidence="10" id="KW-1185">Reference proteome</keyword>
<comment type="subcellular location">
    <subcellularLocation>
        <location evidence="1">Membrane</location>
        <topology evidence="1">Single-pass membrane protein</topology>
    </subcellularLocation>
</comment>
<comment type="similarity">
    <text evidence="2">Belongs to the membrane fusion protein (MFP) (TC 8.A.1) family.</text>
</comment>
<dbReference type="Gene3D" id="1.10.287.470">
    <property type="entry name" value="Helix hairpin bin"/>
    <property type="match status" value="1"/>
</dbReference>
<dbReference type="GO" id="GO:0016020">
    <property type="term" value="C:membrane"/>
    <property type="evidence" value="ECO:0007669"/>
    <property type="project" value="UniProtKB-SubCell"/>
</dbReference>
<evidence type="ECO:0000256" key="2">
    <source>
        <dbReference type="ARBA" id="ARBA00009477"/>
    </source>
</evidence>
<name>A0A367RZ79_9NOSO</name>
<dbReference type="InterPro" id="IPR050739">
    <property type="entry name" value="MFP"/>
</dbReference>
<evidence type="ECO:0000313" key="9">
    <source>
        <dbReference type="EMBL" id="RCJ41003.1"/>
    </source>
</evidence>
<accession>A0A367RZ79</accession>
<dbReference type="AlphaFoldDB" id="A0A367RZ79"/>
<dbReference type="EMBL" id="LXQD01000030">
    <property type="protein sequence ID" value="RCJ41003.1"/>
    <property type="molecule type" value="Genomic_DNA"/>
</dbReference>
<feature type="domain" description="AprE-like beta-barrel" evidence="8">
    <location>
        <begin position="317"/>
        <end position="409"/>
    </location>
</feature>
<dbReference type="PANTHER" id="PTHR30386">
    <property type="entry name" value="MEMBRANE FUSION SUBUNIT OF EMRAB-TOLC MULTIDRUG EFFLUX PUMP"/>
    <property type="match status" value="1"/>
</dbReference>
<evidence type="ECO:0000259" key="8">
    <source>
        <dbReference type="Pfam" id="PF26002"/>
    </source>
</evidence>
<proteinExistence type="inferred from homology"/>
<evidence type="ECO:0000256" key="6">
    <source>
        <dbReference type="SAM" id="Coils"/>
    </source>
</evidence>
<sequence length="428" mass="47363">MPKSLHIATPEEFLPNISRKLTWAGFACLVIFGSGILLASVLKFKTAVKVPAILRPVGELRLVQAATEGTISRIEVKDNQKVELGEAIAYLEDSRLQTKKRLLQVSIFQNQQQIRQMNAQLQTLDRQIAAETDKMQQAIASAKAELKLNQREYEDSKIITVAEVTEAEVALELAQEELARYQQLANTGAIPQLQLREREAGLKTAKARLQRVQAAINPSNAAVAIANEKIAQASATGKATLAQLNQAKEELVQRRIEIETRLISDRHELQQIATELKNTVIRAPVAGILQKLNLRNRQQFVRPGDEIAQIAPRYAPLIVKAFVTSADIGKVETKQNVQMRVSACPYPEYGILQGTVSAVSPDVFMSQNESSEALKTYEITIKPESLKLKAGNQECILQAGMEGTADIVSKEETLLQFIIKKARLLTNL</sequence>
<evidence type="ECO:0000256" key="4">
    <source>
        <dbReference type="ARBA" id="ARBA00022989"/>
    </source>
</evidence>
<reference evidence="9" key="1">
    <citation type="submission" date="2016-04" db="EMBL/GenBank/DDBJ databases">
        <authorList>
            <person name="Tabuchi Yagui T.R."/>
        </authorList>
    </citation>
    <scope>NUCLEOTIDE SEQUENCE [LARGE SCALE GENOMIC DNA]</scope>
    <source>
        <strain evidence="9">NIES-26</strain>
    </source>
</reference>
<protein>
    <submittedName>
        <fullName evidence="9">Hemolysin D</fullName>
    </submittedName>
</protein>
<comment type="caution">
    <text evidence="9">The sequence shown here is derived from an EMBL/GenBank/DDBJ whole genome shotgun (WGS) entry which is preliminary data.</text>
</comment>
<dbReference type="PRINTS" id="PR01490">
    <property type="entry name" value="RTXTOXIND"/>
</dbReference>
<dbReference type="InterPro" id="IPR058982">
    <property type="entry name" value="Beta-barrel_AprE"/>
</dbReference>
<evidence type="ECO:0000256" key="3">
    <source>
        <dbReference type="ARBA" id="ARBA00022692"/>
    </source>
</evidence>
<evidence type="ECO:0000313" key="10">
    <source>
        <dbReference type="Proteomes" id="UP000252107"/>
    </source>
</evidence>
<evidence type="ECO:0000256" key="5">
    <source>
        <dbReference type="ARBA" id="ARBA00023136"/>
    </source>
</evidence>
<keyword evidence="5 7" id="KW-0472">Membrane</keyword>
<feature type="transmembrane region" description="Helical" evidence="7">
    <location>
        <begin position="21"/>
        <end position="42"/>
    </location>
</feature>
<keyword evidence="3 7" id="KW-0812">Transmembrane</keyword>
<organism evidence="9 10">
    <name type="scientific">Nostoc minutum NIES-26</name>
    <dbReference type="NCBI Taxonomy" id="1844469"/>
    <lineage>
        <taxon>Bacteria</taxon>
        <taxon>Bacillati</taxon>
        <taxon>Cyanobacteriota</taxon>
        <taxon>Cyanophyceae</taxon>
        <taxon>Nostocales</taxon>
        <taxon>Nostocaceae</taxon>
        <taxon>Nostoc</taxon>
    </lineage>
</organism>